<feature type="transmembrane region" description="Helical" evidence="3">
    <location>
        <begin position="6"/>
        <end position="26"/>
    </location>
</feature>
<dbReference type="RefSeq" id="WP_212189276.1">
    <property type="nucleotide sequence ID" value="NZ_JAGTAR010000009.1"/>
</dbReference>
<dbReference type="CDD" id="cd07385">
    <property type="entry name" value="MPP_YkuE_C"/>
    <property type="match status" value="1"/>
</dbReference>
<dbReference type="SUPFAM" id="SSF56300">
    <property type="entry name" value="Metallo-dependent phosphatases"/>
    <property type="match status" value="1"/>
</dbReference>
<dbReference type="InterPro" id="IPR004843">
    <property type="entry name" value="Calcineurin-like_PHP"/>
</dbReference>
<keyword evidence="3" id="KW-0472">Membrane</keyword>
<keyword evidence="6" id="KW-1185">Reference proteome</keyword>
<sequence>MRYSLEAYVGFIIFTVLIDFLLHRLVHKDDEKQIGHFAFPLGTFWFYSVPTVFILSFSGIFATIKTVDSPQLYVTFQWLLVAYLSIYLPKLFYYLGYKLTHSAIRVKSKFSSDGKIKKMNDGRYPTISRKKFLSQVGIFMASAPFISLMFGVMKGRFAFNKRYTKLSFPNLPEAFDGLKIVQISDLHLGSLNANYKEMEEAVRLINDEHPDLVCFTGDLVNNFYEETIGWEKVFSKLQARIGKFSILGNHDYGDYSKWPSPQDKTDNLNKIKGSHMRLGFNLLNNQSQVLESNGDKIVITGVENWGHPPFPQYGDLKKASKGVEDIPFKLLLSHDPDHWDAEVKKDYDYDLTLAGHTHGMQFGIEFKNFQWSPAKYKFRRWAGLYNEGSQYLYVNRGLGYLGMPARVGMPPEITIIELTRGPLGTEPM</sequence>
<dbReference type="Gene3D" id="3.60.21.10">
    <property type="match status" value="1"/>
</dbReference>
<evidence type="ECO:0000256" key="1">
    <source>
        <dbReference type="ARBA" id="ARBA00022723"/>
    </source>
</evidence>
<proteinExistence type="predicted"/>
<dbReference type="InterPro" id="IPR029052">
    <property type="entry name" value="Metallo-depent_PP-like"/>
</dbReference>
<dbReference type="PANTHER" id="PTHR31302">
    <property type="entry name" value="TRANSMEMBRANE PROTEIN WITH METALLOPHOSPHOESTERASE DOMAIN-RELATED"/>
    <property type="match status" value="1"/>
</dbReference>
<dbReference type="EMBL" id="JAGTAR010000009">
    <property type="protein sequence ID" value="MBR8535370.1"/>
    <property type="molecule type" value="Genomic_DNA"/>
</dbReference>
<protein>
    <submittedName>
        <fullName evidence="5">Metallophosphoesterase</fullName>
    </submittedName>
</protein>
<evidence type="ECO:0000313" key="6">
    <source>
        <dbReference type="Proteomes" id="UP000679220"/>
    </source>
</evidence>
<gene>
    <name evidence="5" type="ORF">KDU71_07345</name>
</gene>
<dbReference type="GO" id="GO:0046872">
    <property type="term" value="F:metal ion binding"/>
    <property type="evidence" value="ECO:0007669"/>
    <property type="project" value="UniProtKB-KW"/>
</dbReference>
<accession>A0A941F527</accession>
<dbReference type="GO" id="GO:0016020">
    <property type="term" value="C:membrane"/>
    <property type="evidence" value="ECO:0007669"/>
    <property type="project" value="GOC"/>
</dbReference>
<dbReference type="GO" id="GO:0008758">
    <property type="term" value="F:UDP-2,3-diacylglucosamine hydrolase activity"/>
    <property type="evidence" value="ECO:0007669"/>
    <property type="project" value="TreeGrafter"/>
</dbReference>
<dbReference type="GO" id="GO:0009245">
    <property type="term" value="P:lipid A biosynthetic process"/>
    <property type="evidence" value="ECO:0007669"/>
    <property type="project" value="TreeGrafter"/>
</dbReference>
<evidence type="ECO:0000259" key="4">
    <source>
        <dbReference type="Pfam" id="PF00149"/>
    </source>
</evidence>
<reference evidence="5" key="2">
    <citation type="submission" date="2021-04" db="EMBL/GenBank/DDBJ databases">
        <authorList>
            <person name="Zhang T."/>
            <person name="Zhang Y."/>
            <person name="Lu D."/>
            <person name="Zuo D."/>
            <person name="Du Z."/>
        </authorList>
    </citation>
    <scope>NUCLEOTIDE SEQUENCE</scope>
    <source>
        <strain evidence="5">JR1</strain>
    </source>
</reference>
<reference evidence="5" key="1">
    <citation type="journal article" date="2018" name="Int. J. Syst. Evol. Microbiol.">
        <title>Carboxylicivirga sediminis sp. nov., isolated from coastal sediment.</title>
        <authorList>
            <person name="Wang F.Q."/>
            <person name="Ren L.H."/>
            <person name="Zou R.J."/>
            <person name="Sun Y.Z."/>
            <person name="Liu X.J."/>
            <person name="Jiang F."/>
            <person name="Liu L.J."/>
        </authorList>
    </citation>
    <scope>NUCLEOTIDE SEQUENCE</scope>
    <source>
        <strain evidence="5">JR1</strain>
    </source>
</reference>
<feature type="transmembrane region" description="Helical" evidence="3">
    <location>
        <begin position="76"/>
        <end position="95"/>
    </location>
</feature>
<organism evidence="5 6">
    <name type="scientific">Carboxylicivirga sediminis</name>
    <dbReference type="NCBI Taxonomy" id="2006564"/>
    <lineage>
        <taxon>Bacteria</taxon>
        <taxon>Pseudomonadati</taxon>
        <taxon>Bacteroidota</taxon>
        <taxon>Bacteroidia</taxon>
        <taxon>Marinilabiliales</taxon>
        <taxon>Marinilabiliaceae</taxon>
        <taxon>Carboxylicivirga</taxon>
    </lineage>
</organism>
<keyword evidence="3" id="KW-0812">Transmembrane</keyword>
<dbReference type="Pfam" id="PF00149">
    <property type="entry name" value="Metallophos"/>
    <property type="match status" value="1"/>
</dbReference>
<dbReference type="AlphaFoldDB" id="A0A941F527"/>
<keyword evidence="1" id="KW-0479">Metal-binding</keyword>
<dbReference type="InterPro" id="IPR051158">
    <property type="entry name" value="Metallophosphoesterase_sf"/>
</dbReference>
<evidence type="ECO:0000313" key="5">
    <source>
        <dbReference type="EMBL" id="MBR8535370.1"/>
    </source>
</evidence>
<feature type="transmembrane region" description="Helical" evidence="3">
    <location>
        <begin position="132"/>
        <end position="153"/>
    </location>
</feature>
<name>A0A941F527_9BACT</name>
<comment type="caution">
    <text evidence="5">The sequence shown here is derived from an EMBL/GenBank/DDBJ whole genome shotgun (WGS) entry which is preliminary data.</text>
</comment>
<dbReference type="Proteomes" id="UP000679220">
    <property type="component" value="Unassembled WGS sequence"/>
</dbReference>
<keyword evidence="2" id="KW-0378">Hydrolase</keyword>
<dbReference type="PANTHER" id="PTHR31302:SF31">
    <property type="entry name" value="PHOSPHODIESTERASE YAEI"/>
    <property type="match status" value="1"/>
</dbReference>
<evidence type="ECO:0000256" key="2">
    <source>
        <dbReference type="ARBA" id="ARBA00022801"/>
    </source>
</evidence>
<keyword evidence="3" id="KW-1133">Transmembrane helix</keyword>
<evidence type="ECO:0000256" key="3">
    <source>
        <dbReference type="SAM" id="Phobius"/>
    </source>
</evidence>
<feature type="transmembrane region" description="Helical" evidence="3">
    <location>
        <begin position="38"/>
        <end position="64"/>
    </location>
</feature>
<feature type="domain" description="Calcineurin-like phosphoesterase" evidence="4">
    <location>
        <begin position="178"/>
        <end position="359"/>
    </location>
</feature>